<dbReference type="Gene3D" id="1.10.10.10">
    <property type="entry name" value="Winged helix-like DNA-binding domain superfamily/Winged helix DNA-binding domain"/>
    <property type="match status" value="1"/>
</dbReference>
<evidence type="ECO:0000259" key="4">
    <source>
        <dbReference type="PROSITE" id="PS50110"/>
    </source>
</evidence>
<dbReference type="InterPro" id="IPR001867">
    <property type="entry name" value="OmpR/PhoB-type_DNA-bd"/>
</dbReference>
<evidence type="ECO:0000256" key="1">
    <source>
        <dbReference type="ARBA" id="ARBA00022553"/>
    </source>
</evidence>
<dbReference type="AlphaFoldDB" id="A0A6J6PXT3"/>
<keyword evidence="2" id="KW-0902">Two-component regulatory system</keyword>
<keyword evidence="1" id="KW-0597">Phosphoprotein</keyword>
<protein>
    <submittedName>
        <fullName evidence="6">Unannotated protein</fullName>
    </submittedName>
</protein>
<name>A0A6J6PXT3_9ZZZZ</name>
<dbReference type="CDD" id="cd00383">
    <property type="entry name" value="trans_reg_C"/>
    <property type="match status" value="1"/>
</dbReference>
<feature type="domain" description="OmpR/PhoB-type" evidence="5">
    <location>
        <begin position="132"/>
        <end position="227"/>
    </location>
</feature>
<dbReference type="SMART" id="SM00448">
    <property type="entry name" value="REC"/>
    <property type="match status" value="1"/>
</dbReference>
<dbReference type="PANTHER" id="PTHR48111:SF40">
    <property type="entry name" value="PHOSPHATE REGULON TRANSCRIPTIONAL REGULATORY PROTEIN PHOB"/>
    <property type="match status" value="1"/>
</dbReference>
<dbReference type="PANTHER" id="PTHR48111">
    <property type="entry name" value="REGULATOR OF RPOS"/>
    <property type="match status" value="1"/>
</dbReference>
<dbReference type="GO" id="GO:0032993">
    <property type="term" value="C:protein-DNA complex"/>
    <property type="evidence" value="ECO:0007669"/>
    <property type="project" value="TreeGrafter"/>
</dbReference>
<dbReference type="InterPro" id="IPR036388">
    <property type="entry name" value="WH-like_DNA-bd_sf"/>
</dbReference>
<dbReference type="GO" id="GO:0005829">
    <property type="term" value="C:cytosol"/>
    <property type="evidence" value="ECO:0007669"/>
    <property type="project" value="TreeGrafter"/>
</dbReference>
<organism evidence="6">
    <name type="scientific">freshwater metagenome</name>
    <dbReference type="NCBI Taxonomy" id="449393"/>
    <lineage>
        <taxon>unclassified sequences</taxon>
        <taxon>metagenomes</taxon>
        <taxon>ecological metagenomes</taxon>
    </lineage>
</organism>
<evidence type="ECO:0000259" key="5">
    <source>
        <dbReference type="PROSITE" id="PS51755"/>
    </source>
</evidence>
<dbReference type="GO" id="GO:0006355">
    <property type="term" value="P:regulation of DNA-templated transcription"/>
    <property type="evidence" value="ECO:0007669"/>
    <property type="project" value="InterPro"/>
</dbReference>
<dbReference type="SMART" id="SM00862">
    <property type="entry name" value="Trans_reg_C"/>
    <property type="match status" value="1"/>
</dbReference>
<dbReference type="InterPro" id="IPR016032">
    <property type="entry name" value="Sig_transdc_resp-reg_C-effctor"/>
</dbReference>
<keyword evidence="3" id="KW-0238">DNA-binding</keyword>
<dbReference type="Gene3D" id="6.10.250.690">
    <property type="match status" value="1"/>
</dbReference>
<evidence type="ECO:0000313" key="6">
    <source>
        <dbReference type="EMBL" id="CAB4703549.1"/>
    </source>
</evidence>
<dbReference type="Pfam" id="PF00486">
    <property type="entry name" value="Trans_reg_C"/>
    <property type="match status" value="1"/>
</dbReference>
<dbReference type="GO" id="GO:0000156">
    <property type="term" value="F:phosphorelay response regulator activity"/>
    <property type="evidence" value="ECO:0007669"/>
    <property type="project" value="TreeGrafter"/>
</dbReference>
<dbReference type="SUPFAM" id="SSF52172">
    <property type="entry name" value="CheY-like"/>
    <property type="match status" value="1"/>
</dbReference>
<gene>
    <name evidence="6" type="ORF">UFOPK2366_01385</name>
</gene>
<dbReference type="InterPro" id="IPR001789">
    <property type="entry name" value="Sig_transdc_resp-reg_receiver"/>
</dbReference>
<dbReference type="SUPFAM" id="SSF46894">
    <property type="entry name" value="C-terminal effector domain of the bipartite response regulators"/>
    <property type="match status" value="1"/>
</dbReference>
<sequence>MSMADAQTIVVVEHDPNIADLLDTYLRSAGFRVILASTGEQGLKIINQTSPALVVVATALPDIDGFEVCRRLPPSRVIPVLFLTSRDGEVDRTLGVELGADDYVTKPFSPREIVARAKAMLRRGHASATADADIITIGDDFRIDLAGREVHVKGEAVALTTREFDLLVHMASNQGTALARRALLDSVWGGDWYGDEGTVDVHIRQLRSKLGEELPLAPVWGFGYRLG</sequence>
<dbReference type="PROSITE" id="PS51755">
    <property type="entry name" value="OMPR_PHOB"/>
    <property type="match status" value="1"/>
</dbReference>
<accession>A0A6J6PXT3</accession>
<dbReference type="Gene3D" id="3.40.50.2300">
    <property type="match status" value="1"/>
</dbReference>
<evidence type="ECO:0000256" key="3">
    <source>
        <dbReference type="ARBA" id="ARBA00023125"/>
    </source>
</evidence>
<proteinExistence type="predicted"/>
<reference evidence="6" key="1">
    <citation type="submission" date="2020-05" db="EMBL/GenBank/DDBJ databases">
        <authorList>
            <person name="Chiriac C."/>
            <person name="Salcher M."/>
            <person name="Ghai R."/>
            <person name="Kavagutti S V."/>
        </authorList>
    </citation>
    <scope>NUCLEOTIDE SEQUENCE</scope>
</reference>
<dbReference type="EMBL" id="CAEZXM010000276">
    <property type="protein sequence ID" value="CAB4703549.1"/>
    <property type="molecule type" value="Genomic_DNA"/>
</dbReference>
<dbReference type="InterPro" id="IPR039420">
    <property type="entry name" value="WalR-like"/>
</dbReference>
<evidence type="ECO:0000256" key="2">
    <source>
        <dbReference type="ARBA" id="ARBA00023012"/>
    </source>
</evidence>
<dbReference type="Pfam" id="PF00072">
    <property type="entry name" value="Response_reg"/>
    <property type="match status" value="1"/>
</dbReference>
<dbReference type="InterPro" id="IPR011006">
    <property type="entry name" value="CheY-like_superfamily"/>
</dbReference>
<feature type="domain" description="Response regulatory" evidence="4">
    <location>
        <begin position="8"/>
        <end position="121"/>
    </location>
</feature>
<dbReference type="PROSITE" id="PS50110">
    <property type="entry name" value="RESPONSE_REGULATORY"/>
    <property type="match status" value="1"/>
</dbReference>
<dbReference type="GO" id="GO:0000976">
    <property type="term" value="F:transcription cis-regulatory region binding"/>
    <property type="evidence" value="ECO:0007669"/>
    <property type="project" value="TreeGrafter"/>
</dbReference>